<dbReference type="Pfam" id="PF02237">
    <property type="entry name" value="BPL_C"/>
    <property type="match status" value="1"/>
</dbReference>
<sequence>MNTTDKVLLLLQQQINQPISGETLARQLGVSRTAIWKAIQKLREQGYLISSQTNQGYRLSSKTDMLDKKEIKQRLIRGFKDWQIETYQTIDSTNRRAKEFAEQNPGQSAIIIADEQTAGRGRLGRKFYSPNKTGLYISICLSPKDLSYESISLITAQTAVSTSRAIETISNESVKIKWVNDLYMRDKKVCGILSEAITDIESNQVQALIIGIGINLSVPDEGFPEELTEIATTVFAPNEMNHCTRNDLAVAVLNQWLLAFNELPDTGFIQEYRKRSNILNKPVRVIQGKEAFNAFAYDIDNRGRLLVKASTGRLHHLSYGEVSIRQLPQH</sequence>
<dbReference type="GO" id="GO:0003677">
    <property type="term" value="F:DNA binding"/>
    <property type="evidence" value="ECO:0007669"/>
    <property type="project" value="UniProtKB-UniRule"/>
</dbReference>
<feature type="binding site" evidence="5">
    <location>
        <begin position="92"/>
        <end position="94"/>
    </location>
    <ligand>
        <name>biotin</name>
        <dbReference type="ChEBI" id="CHEBI:57586"/>
    </ligand>
</feature>
<dbReference type="InterPro" id="IPR003142">
    <property type="entry name" value="BPL_C"/>
</dbReference>
<evidence type="ECO:0000256" key="1">
    <source>
        <dbReference type="ARBA" id="ARBA00022598"/>
    </source>
</evidence>
<dbReference type="CDD" id="cd16442">
    <property type="entry name" value="BPL"/>
    <property type="match status" value="1"/>
</dbReference>
<name>A0A1H9JJY0_9LACT</name>
<dbReference type="GO" id="GO:0005737">
    <property type="term" value="C:cytoplasm"/>
    <property type="evidence" value="ECO:0007669"/>
    <property type="project" value="TreeGrafter"/>
</dbReference>
<dbReference type="InterPro" id="IPR036388">
    <property type="entry name" value="WH-like_DNA-bd_sf"/>
</dbReference>
<dbReference type="InterPro" id="IPR004143">
    <property type="entry name" value="BPL_LPL_catalytic"/>
</dbReference>
<dbReference type="Pfam" id="PF08279">
    <property type="entry name" value="HTH_11"/>
    <property type="match status" value="1"/>
</dbReference>
<dbReference type="GO" id="GO:0006355">
    <property type="term" value="P:regulation of DNA-templated transcription"/>
    <property type="evidence" value="ECO:0007669"/>
    <property type="project" value="UniProtKB-UniRule"/>
</dbReference>
<evidence type="ECO:0000256" key="3">
    <source>
        <dbReference type="ARBA" id="ARBA00022840"/>
    </source>
</evidence>
<dbReference type="Proteomes" id="UP000198556">
    <property type="component" value="Unassembled WGS sequence"/>
</dbReference>
<feature type="DNA-binding region" description="H-T-H motif" evidence="5">
    <location>
        <begin position="21"/>
        <end position="40"/>
    </location>
</feature>
<dbReference type="GO" id="GO:0016740">
    <property type="term" value="F:transferase activity"/>
    <property type="evidence" value="ECO:0007669"/>
    <property type="project" value="UniProtKB-ARBA"/>
</dbReference>
<dbReference type="PROSITE" id="PS51733">
    <property type="entry name" value="BPL_LPL_CATALYTIC"/>
    <property type="match status" value="1"/>
</dbReference>
<dbReference type="Pfam" id="PF03099">
    <property type="entry name" value="BPL_LplA_LipB"/>
    <property type="match status" value="1"/>
</dbReference>
<dbReference type="InterPro" id="IPR045864">
    <property type="entry name" value="aa-tRNA-synth_II/BPL/LPL"/>
</dbReference>
<reference evidence="7 8" key="1">
    <citation type="submission" date="2016-10" db="EMBL/GenBank/DDBJ databases">
        <authorList>
            <person name="de Groot N.N."/>
        </authorList>
    </citation>
    <scope>NUCLEOTIDE SEQUENCE [LARGE SCALE GENOMIC DNA]</scope>
    <source>
        <strain evidence="7 8">DSM 15827</strain>
    </source>
</reference>
<dbReference type="EMBL" id="FOGF01000009">
    <property type="protein sequence ID" value="SEQ87192.1"/>
    <property type="molecule type" value="Genomic_DNA"/>
</dbReference>
<dbReference type="EC" id="6.3.4.15" evidence="5"/>
<evidence type="ECO:0000313" key="7">
    <source>
        <dbReference type="EMBL" id="SEQ87192.1"/>
    </source>
</evidence>
<evidence type="ECO:0000256" key="5">
    <source>
        <dbReference type="HAMAP-Rule" id="MF_00978"/>
    </source>
</evidence>
<evidence type="ECO:0000313" key="8">
    <source>
        <dbReference type="Proteomes" id="UP000198556"/>
    </source>
</evidence>
<accession>A0A1H9JJY0</accession>
<keyword evidence="8" id="KW-1185">Reference proteome</keyword>
<dbReference type="PANTHER" id="PTHR12835:SF5">
    <property type="entry name" value="BIOTIN--PROTEIN LIGASE"/>
    <property type="match status" value="1"/>
</dbReference>
<keyword evidence="5" id="KW-0805">Transcription regulation</keyword>
<dbReference type="AlphaFoldDB" id="A0A1H9JJY0"/>
<dbReference type="GO" id="GO:0004077">
    <property type="term" value="F:biotin--[biotin carboxyl-carrier protein] ligase activity"/>
    <property type="evidence" value="ECO:0007669"/>
    <property type="project" value="UniProtKB-UniRule"/>
</dbReference>
<dbReference type="InterPro" id="IPR030855">
    <property type="entry name" value="Bifunct_BirA"/>
</dbReference>
<feature type="binding site" evidence="5">
    <location>
        <begin position="120"/>
        <end position="122"/>
    </location>
    <ligand>
        <name>biotin</name>
        <dbReference type="ChEBI" id="CHEBI:57586"/>
    </ligand>
</feature>
<keyword evidence="1 5" id="KW-0436">Ligase</keyword>
<evidence type="ECO:0000259" key="6">
    <source>
        <dbReference type="PROSITE" id="PS51733"/>
    </source>
</evidence>
<comment type="function">
    <text evidence="5">Acts both as a biotin--[acetyl-CoA-carboxylase] ligase and a repressor.</text>
</comment>
<dbReference type="InterPro" id="IPR008988">
    <property type="entry name" value="Transcriptional_repressor_C"/>
</dbReference>
<feature type="domain" description="BPL/LPL catalytic" evidence="6">
    <location>
        <begin position="69"/>
        <end position="264"/>
    </location>
</feature>
<dbReference type="GO" id="GO:0005524">
    <property type="term" value="F:ATP binding"/>
    <property type="evidence" value="ECO:0007669"/>
    <property type="project" value="UniProtKB-UniRule"/>
</dbReference>
<dbReference type="SUPFAM" id="SSF46785">
    <property type="entry name" value="Winged helix' DNA-binding domain"/>
    <property type="match status" value="1"/>
</dbReference>
<feature type="binding site" evidence="5">
    <location>
        <position position="116"/>
    </location>
    <ligand>
        <name>biotin</name>
        <dbReference type="ChEBI" id="CHEBI:57586"/>
    </ligand>
</feature>
<keyword evidence="2 5" id="KW-0547">Nucleotide-binding</keyword>
<dbReference type="InterPro" id="IPR004408">
    <property type="entry name" value="Biotin_CoA_COase_ligase"/>
</dbReference>
<dbReference type="SUPFAM" id="SSF50037">
    <property type="entry name" value="C-terminal domain of transcriptional repressors"/>
    <property type="match status" value="1"/>
</dbReference>
<protein>
    <recommendedName>
        <fullName evidence="5">Bifunctional ligase/repressor BirA</fullName>
    </recommendedName>
    <alternativeName>
        <fullName evidence="5">Biotin--[acetyl-CoA-carboxylase] ligase</fullName>
        <ecNumber evidence="5">6.3.4.15</ecNumber>
    </alternativeName>
    <alternativeName>
        <fullName evidence="5">Biotin--protein ligase</fullName>
    </alternativeName>
    <alternativeName>
        <fullName evidence="5">Biotin-[acetyl-CoA carboxylase] synthetase</fullName>
    </alternativeName>
</protein>
<dbReference type="InterPro" id="IPR036390">
    <property type="entry name" value="WH_DNA-bd_sf"/>
</dbReference>
<dbReference type="STRING" id="137733.SAMN05421767_10928"/>
<dbReference type="GO" id="GO:0009249">
    <property type="term" value="P:protein lipoylation"/>
    <property type="evidence" value="ECO:0007669"/>
    <property type="project" value="UniProtKB-ARBA"/>
</dbReference>
<keyword evidence="3 5" id="KW-0067">ATP-binding</keyword>
<comment type="catalytic activity">
    <reaction evidence="5">
        <text>biotin + L-lysyl-[protein] + ATP = N(6)-biotinyl-L-lysyl-[protein] + AMP + diphosphate + H(+)</text>
        <dbReference type="Rhea" id="RHEA:11756"/>
        <dbReference type="Rhea" id="RHEA-COMP:9752"/>
        <dbReference type="Rhea" id="RHEA-COMP:10505"/>
        <dbReference type="ChEBI" id="CHEBI:15378"/>
        <dbReference type="ChEBI" id="CHEBI:29969"/>
        <dbReference type="ChEBI" id="CHEBI:30616"/>
        <dbReference type="ChEBI" id="CHEBI:33019"/>
        <dbReference type="ChEBI" id="CHEBI:57586"/>
        <dbReference type="ChEBI" id="CHEBI:83144"/>
        <dbReference type="ChEBI" id="CHEBI:456215"/>
        <dbReference type="EC" id="6.3.4.15"/>
    </reaction>
</comment>
<comment type="similarity">
    <text evidence="5">Belongs to the biotin--protein ligase family.</text>
</comment>
<dbReference type="InterPro" id="IPR013196">
    <property type="entry name" value="HTH_11"/>
</dbReference>
<proteinExistence type="inferred from homology"/>
<keyword evidence="5" id="KW-0678">Repressor</keyword>
<organism evidence="7 8">
    <name type="scientific">Granulicatella balaenopterae</name>
    <dbReference type="NCBI Taxonomy" id="137733"/>
    <lineage>
        <taxon>Bacteria</taxon>
        <taxon>Bacillati</taxon>
        <taxon>Bacillota</taxon>
        <taxon>Bacilli</taxon>
        <taxon>Lactobacillales</taxon>
        <taxon>Carnobacteriaceae</taxon>
        <taxon>Granulicatella</taxon>
    </lineage>
</organism>
<dbReference type="Gene3D" id="3.30.930.10">
    <property type="entry name" value="Bira Bifunctional Protein, Domain 2"/>
    <property type="match status" value="1"/>
</dbReference>
<dbReference type="HAMAP" id="MF_00978">
    <property type="entry name" value="Bifunct_BirA"/>
    <property type="match status" value="1"/>
</dbReference>
<keyword evidence="4 5" id="KW-0092">Biotin</keyword>
<evidence type="ECO:0000256" key="4">
    <source>
        <dbReference type="ARBA" id="ARBA00023267"/>
    </source>
</evidence>
<keyword evidence="5" id="KW-0804">Transcription</keyword>
<dbReference type="SUPFAM" id="SSF55681">
    <property type="entry name" value="Class II aaRS and biotin synthetases"/>
    <property type="match status" value="1"/>
</dbReference>
<dbReference type="Gene3D" id="1.10.10.10">
    <property type="entry name" value="Winged helix-like DNA-binding domain superfamily/Winged helix DNA-binding domain"/>
    <property type="match status" value="1"/>
</dbReference>
<keyword evidence="5" id="KW-0238">DNA-binding</keyword>
<gene>
    <name evidence="5" type="primary">birA</name>
    <name evidence="7" type="ORF">SAMN05421767_10928</name>
</gene>
<dbReference type="Gene3D" id="2.30.30.100">
    <property type="match status" value="1"/>
</dbReference>
<dbReference type="NCBIfam" id="TIGR00121">
    <property type="entry name" value="birA_ligase"/>
    <property type="match status" value="1"/>
</dbReference>
<feature type="binding site" evidence="5">
    <location>
        <position position="188"/>
    </location>
    <ligand>
        <name>biotin</name>
        <dbReference type="ChEBI" id="CHEBI:57586"/>
    </ligand>
</feature>
<evidence type="ECO:0000256" key="2">
    <source>
        <dbReference type="ARBA" id="ARBA00022741"/>
    </source>
</evidence>
<dbReference type="PANTHER" id="PTHR12835">
    <property type="entry name" value="BIOTIN PROTEIN LIGASE"/>
    <property type="match status" value="1"/>
</dbReference>